<dbReference type="SUPFAM" id="SSF48371">
    <property type="entry name" value="ARM repeat"/>
    <property type="match status" value="1"/>
</dbReference>
<keyword evidence="5" id="KW-0653">Protein transport</keyword>
<dbReference type="Pfam" id="PF23271">
    <property type="entry name" value="HEAT_GCN1"/>
    <property type="match status" value="1"/>
</dbReference>
<evidence type="ECO:0000256" key="4">
    <source>
        <dbReference type="ARBA" id="ARBA00022737"/>
    </source>
</evidence>
<dbReference type="OrthoDB" id="7862313at2759"/>
<keyword evidence="4" id="KW-0677">Repeat</keyword>
<dbReference type="GO" id="GO:0005634">
    <property type="term" value="C:nucleus"/>
    <property type="evidence" value="ECO:0007669"/>
    <property type="project" value="UniProtKB-SubCell"/>
</dbReference>
<evidence type="ECO:0000256" key="3">
    <source>
        <dbReference type="ARBA" id="ARBA00022490"/>
    </source>
</evidence>
<comment type="subcellular location">
    <subcellularLocation>
        <location evidence="1">Cytoplasm</location>
    </subcellularLocation>
</comment>
<dbReference type="EMBL" id="PJQM01000587">
    <property type="protein sequence ID" value="RCI04748.1"/>
    <property type="molecule type" value="Genomic_DNA"/>
</dbReference>
<evidence type="ECO:0000256" key="1">
    <source>
        <dbReference type="ARBA" id="ARBA00004496"/>
    </source>
</evidence>
<sequence>SSIADEKEFAADALGEIFESTQAHFLPYVESAVQELTELSGHLFDGVRKAVVGSLFGFLKTFYIMSESEEWKAGLPVTYPVSDNVQNMIKVVIPTILAVWKEEDDKMVVVQVCTELVQALKLMGPSVVAENLEDISPESESLLIGAAGDLVATLCGVVGESYSSYFDVFMPLIAKYYKKSKTSSERAMAIGCLGECVTGIKTAVTPHTDRLLQLFVKACSDEDHSVRSNGAYALGVLVSNSQVDLSTQYPALLTTLYPLFQPQAVPNITDNAAGAVARMIVSRPDAVPLDQVLPVFTSVLPLKADFAENEPVFHCIFQLFRANNSFVHGQVSNFLPIFSHVLMNEGQILDDTRSELVQLIRALNAQLPALGIAHSELSHYL</sequence>
<evidence type="ECO:0000313" key="7">
    <source>
        <dbReference type="EMBL" id="RCI04748.1"/>
    </source>
</evidence>
<dbReference type="InterPro" id="IPR011989">
    <property type="entry name" value="ARM-like"/>
</dbReference>
<dbReference type="STRING" id="4846.A0A367KRB8"/>
<comment type="caution">
    <text evidence="7">The sequence shown here is derived from an EMBL/GenBank/DDBJ whole genome shotgun (WGS) entry which is preliminary data.</text>
</comment>
<keyword evidence="2" id="KW-0813">Transport</keyword>
<dbReference type="GO" id="GO:0006606">
    <property type="term" value="P:protein import into nucleus"/>
    <property type="evidence" value="ECO:0007669"/>
    <property type="project" value="InterPro"/>
</dbReference>
<gene>
    <name evidence="7" type="ORF">CU098_003896</name>
</gene>
<reference evidence="7 8" key="1">
    <citation type="journal article" date="2018" name="G3 (Bethesda)">
        <title>Phylogenetic and Phylogenomic Definition of Rhizopus Species.</title>
        <authorList>
            <person name="Gryganskyi A.P."/>
            <person name="Golan J."/>
            <person name="Dolatabadi S."/>
            <person name="Mondo S."/>
            <person name="Robb S."/>
            <person name="Idnurm A."/>
            <person name="Muszewska A."/>
            <person name="Steczkiewicz K."/>
            <person name="Masonjones S."/>
            <person name="Liao H.L."/>
            <person name="Gajdeczka M.T."/>
            <person name="Anike F."/>
            <person name="Vuek A."/>
            <person name="Anishchenko I.M."/>
            <person name="Voigt K."/>
            <person name="de Hoog G.S."/>
            <person name="Smith M.E."/>
            <person name="Heitman J."/>
            <person name="Vilgalys R."/>
            <person name="Stajich J.E."/>
        </authorList>
    </citation>
    <scope>NUCLEOTIDE SEQUENCE [LARGE SCALE GENOMIC DNA]</scope>
    <source>
        <strain evidence="7 8">LSU 92-RS-03</strain>
    </source>
</reference>
<protein>
    <recommendedName>
        <fullName evidence="6">Stalled ribosome sensor GCN1-like HEAT repeats region domain-containing protein</fullName>
    </recommendedName>
</protein>
<proteinExistence type="predicted"/>
<keyword evidence="8" id="KW-1185">Reference proteome</keyword>
<feature type="non-terminal residue" evidence="7">
    <location>
        <position position="1"/>
    </location>
</feature>
<accession>A0A367KRB8</accession>
<keyword evidence="3" id="KW-0963">Cytoplasm</keyword>
<evidence type="ECO:0000259" key="6">
    <source>
        <dbReference type="Pfam" id="PF23271"/>
    </source>
</evidence>
<dbReference type="GO" id="GO:0005737">
    <property type="term" value="C:cytoplasm"/>
    <property type="evidence" value="ECO:0007669"/>
    <property type="project" value="UniProtKB-SubCell"/>
</dbReference>
<dbReference type="Gene3D" id="1.25.10.10">
    <property type="entry name" value="Leucine-rich Repeat Variant"/>
    <property type="match status" value="1"/>
</dbReference>
<evidence type="ECO:0000256" key="2">
    <source>
        <dbReference type="ARBA" id="ARBA00022448"/>
    </source>
</evidence>
<feature type="domain" description="Stalled ribosome sensor GCN1-like HEAT repeats region" evidence="6">
    <location>
        <begin position="152"/>
        <end position="284"/>
    </location>
</feature>
<name>A0A367KRB8_RHIST</name>
<dbReference type="AlphaFoldDB" id="A0A367KRB8"/>
<dbReference type="PANTHER" id="PTHR10527">
    <property type="entry name" value="IMPORTIN BETA"/>
    <property type="match status" value="1"/>
</dbReference>
<dbReference type="Proteomes" id="UP000253551">
    <property type="component" value="Unassembled WGS sequence"/>
</dbReference>
<dbReference type="InterPro" id="IPR040122">
    <property type="entry name" value="Importin_beta"/>
</dbReference>
<organism evidence="7 8">
    <name type="scientific">Rhizopus stolonifer</name>
    <name type="common">Rhizopus nigricans</name>
    <dbReference type="NCBI Taxonomy" id="4846"/>
    <lineage>
        <taxon>Eukaryota</taxon>
        <taxon>Fungi</taxon>
        <taxon>Fungi incertae sedis</taxon>
        <taxon>Mucoromycota</taxon>
        <taxon>Mucoromycotina</taxon>
        <taxon>Mucoromycetes</taxon>
        <taxon>Mucorales</taxon>
        <taxon>Mucorineae</taxon>
        <taxon>Rhizopodaceae</taxon>
        <taxon>Rhizopus</taxon>
    </lineage>
</organism>
<dbReference type="InterPro" id="IPR016024">
    <property type="entry name" value="ARM-type_fold"/>
</dbReference>
<evidence type="ECO:0000256" key="5">
    <source>
        <dbReference type="ARBA" id="ARBA00022927"/>
    </source>
</evidence>
<evidence type="ECO:0000313" key="8">
    <source>
        <dbReference type="Proteomes" id="UP000253551"/>
    </source>
</evidence>
<dbReference type="InterPro" id="IPR057546">
    <property type="entry name" value="HEAT_GCN1"/>
</dbReference>